<comment type="caution">
    <text evidence="3">The sequence shown here is derived from an EMBL/GenBank/DDBJ whole genome shotgun (WGS) entry which is preliminary data.</text>
</comment>
<evidence type="ECO:0000313" key="3">
    <source>
        <dbReference type="EMBL" id="KAE8977375.1"/>
    </source>
</evidence>
<evidence type="ECO:0000256" key="1">
    <source>
        <dbReference type="SAM" id="MobiDB-lite"/>
    </source>
</evidence>
<evidence type="ECO:0000313" key="4">
    <source>
        <dbReference type="Proteomes" id="UP000460718"/>
    </source>
</evidence>
<protein>
    <recommendedName>
        <fullName evidence="5">RxLR effector protein</fullName>
    </recommendedName>
</protein>
<reference evidence="3 4" key="1">
    <citation type="submission" date="2018-09" db="EMBL/GenBank/DDBJ databases">
        <title>Genomic investigation of the strawberry pathogen Phytophthora fragariae indicates pathogenicity is determined by transcriptional variation in three key races.</title>
        <authorList>
            <person name="Adams T.M."/>
            <person name="Armitage A.D."/>
            <person name="Sobczyk M.K."/>
            <person name="Bates H.J."/>
            <person name="Dunwell J.M."/>
            <person name="Nellist C.F."/>
            <person name="Harrison R.J."/>
        </authorList>
    </citation>
    <scope>NUCLEOTIDE SEQUENCE [LARGE SCALE GENOMIC DNA]</scope>
    <source>
        <strain evidence="3 4">SCRP245</strain>
    </source>
</reference>
<organism evidence="3 4">
    <name type="scientific">Phytophthora fragariae</name>
    <dbReference type="NCBI Taxonomy" id="53985"/>
    <lineage>
        <taxon>Eukaryota</taxon>
        <taxon>Sar</taxon>
        <taxon>Stramenopiles</taxon>
        <taxon>Oomycota</taxon>
        <taxon>Peronosporomycetes</taxon>
        <taxon>Peronosporales</taxon>
        <taxon>Peronosporaceae</taxon>
        <taxon>Phytophthora</taxon>
    </lineage>
</organism>
<dbReference type="Proteomes" id="UP000460718">
    <property type="component" value="Unassembled WGS sequence"/>
</dbReference>
<dbReference type="AlphaFoldDB" id="A0A6A3I966"/>
<evidence type="ECO:0000256" key="2">
    <source>
        <dbReference type="SAM" id="SignalP"/>
    </source>
</evidence>
<evidence type="ECO:0008006" key="5">
    <source>
        <dbReference type="Google" id="ProtNLM"/>
    </source>
</evidence>
<name>A0A6A3I966_9STRA</name>
<feature type="chain" id="PRO_5025464790" description="RxLR effector protein" evidence="2">
    <location>
        <begin position="24"/>
        <end position="140"/>
    </location>
</feature>
<sequence>MINSNKIFTLLVAVVAVTSGVHAEKEAAQQYSGGGTSGGMGGMGGLSKMMPSVGGTGMGGMPDFSKMMSGMGGGLPSMGGGFSGLSKMMPGGGQTEASESVAALPPPGWGRPDAVGPDSVKHHGSDVLPLPVRAEYCFDE</sequence>
<feature type="region of interest" description="Disordered" evidence="1">
    <location>
        <begin position="82"/>
        <end position="111"/>
    </location>
</feature>
<feature type="signal peptide" evidence="2">
    <location>
        <begin position="1"/>
        <end position="23"/>
    </location>
</feature>
<gene>
    <name evidence="3" type="ORF">PF011_g23675</name>
</gene>
<keyword evidence="2" id="KW-0732">Signal</keyword>
<proteinExistence type="predicted"/>
<dbReference type="EMBL" id="QXFW01002565">
    <property type="protein sequence ID" value="KAE8977375.1"/>
    <property type="molecule type" value="Genomic_DNA"/>
</dbReference>
<accession>A0A6A3I966</accession>